<name>A0A4P6P0V5_9GAMM</name>
<dbReference type="InterPro" id="IPR044946">
    <property type="entry name" value="Restrct_endonuc_typeI_TRD_sf"/>
</dbReference>
<dbReference type="GO" id="GO:0004519">
    <property type="term" value="F:endonuclease activity"/>
    <property type="evidence" value="ECO:0007669"/>
    <property type="project" value="UniProtKB-KW"/>
</dbReference>
<gene>
    <name evidence="5" type="ORF">EMK97_03090</name>
</gene>
<reference evidence="5 6" key="1">
    <citation type="submission" date="2018-12" db="EMBL/GenBank/DDBJ databases">
        <title>Complete genome of Litorilituus sediminis.</title>
        <authorList>
            <person name="Liu A."/>
            <person name="Rong J."/>
        </authorList>
    </citation>
    <scope>NUCLEOTIDE SEQUENCE [LARGE SCALE GENOMIC DNA]</scope>
    <source>
        <strain evidence="5 6">JCM 17549</strain>
    </source>
</reference>
<dbReference type="GO" id="GO:0003677">
    <property type="term" value="F:DNA binding"/>
    <property type="evidence" value="ECO:0007669"/>
    <property type="project" value="UniProtKB-KW"/>
</dbReference>
<evidence type="ECO:0000313" key="6">
    <source>
        <dbReference type="Proteomes" id="UP000290244"/>
    </source>
</evidence>
<dbReference type="GO" id="GO:0009307">
    <property type="term" value="P:DNA restriction-modification system"/>
    <property type="evidence" value="ECO:0007669"/>
    <property type="project" value="UniProtKB-KW"/>
</dbReference>
<dbReference type="PANTHER" id="PTHR30408">
    <property type="entry name" value="TYPE-1 RESTRICTION ENZYME ECOKI SPECIFICITY PROTEIN"/>
    <property type="match status" value="1"/>
</dbReference>
<accession>A0A4P6P0V5</accession>
<dbReference type="Pfam" id="PF01420">
    <property type="entry name" value="Methylase_S"/>
    <property type="match status" value="2"/>
</dbReference>
<sequence>MASNWPLVKLSECASFQEGYVNPSQKKEEYFGDEIKWLRATDLNNGSVFETSRRLSKVGFESAGKSALLFEPETIAISKSGTIGRVGILKDYMCGNRAVINVKVDPNVADNKFIFYVLRYFRPSIELLAMGSVQPNLYTSALGTLEFNKPDLKTQKSISKILGALDDKIELNSQTNQTLEQMAQALFKSWFVDFDPVFDNALASGVAVSDFPEALQKKAKQRLEQRQQFESAEPSATYKADVKPLPVDTLNLFPSEFEQTDEPSIGINGWIPKGWFLCELSHFIKFANGKAKKSSDKGKYPIYGANGIIGQTDESRFNNAVIVGRVGAYCGAIEYCRNDFWASDNTIVATSKLSEEHIPHILYLLKFLDLNQYAGGAAQPLLNQTTLNRLKIPFSSVECMMQFNNIIDGFLLKQVKNNEQNKELAKIRDILLPKLISGELTTPTTKDCA</sequence>
<evidence type="ECO:0000313" key="5">
    <source>
        <dbReference type="EMBL" id="QBG34796.1"/>
    </source>
</evidence>
<dbReference type="PANTHER" id="PTHR30408:SF13">
    <property type="entry name" value="TYPE I RESTRICTION ENZYME HINDI SPECIFICITY SUBUNIT"/>
    <property type="match status" value="1"/>
</dbReference>
<dbReference type="KEGG" id="lsd:EMK97_03090"/>
<feature type="domain" description="Type I restriction modification DNA specificity" evidence="4">
    <location>
        <begin position="3"/>
        <end position="181"/>
    </location>
</feature>
<dbReference type="SUPFAM" id="SSF116734">
    <property type="entry name" value="DNA methylase specificity domain"/>
    <property type="match status" value="2"/>
</dbReference>
<dbReference type="CDD" id="cd17266">
    <property type="entry name" value="RMtype1_S_Sau1132ORF3780P-TRD2-CR2_like"/>
    <property type="match status" value="1"/>
</dbReference>
<keyword evidence="2" id="KW-0680">Restriction system</keyword>
<dbReference type="OrthoDB" id="9798929at2"/>
<dbReference type="Proteomes" id="UP000290244">
    <property type="component" value="Chromosome"/>
</dbReference>
<evidence type="ECO:0000256" key="2">
    <source>
        <dbReference type="ARBA" id="ARBA00022747"/>
    </source>
</evidence>
<keyword evidence="6" id="KW-1185">Reference proteome</keyword>
<dbReference type="REBASE" id="303192">
    <property type="entry name" value="S.Lse17549ORF3095P"/>
</dbReference>
<dbReference type="EMBL" id="CP034759">
    <property type="protein sequence ID" value="QBG34796.1"/>
    <property type="molecule type" value="Genomic_DNA"/>
</dbReference>
<evidence type="ECO:0000256" key="1">
    <source>
        <dbReference type="ARBA" id="ARBA00010923"/>
    </source>
</evidence>
<dbReference type="Gene3D" id="3.90.220.20">
    <property type="entry name" value="DNA methylase specificity domains"/>
    <property type="match status" value="2"/>
</dbReference>
<evidence type="ECO:0000256" key="3">
    <source>
        <dbReference type="ARBA" id="ARBA00023125"/>
    </source>
</evidence>
<feature type="domain" description="Type I restriction modification DNA specificity" evidence="4">
    <location>
        <begin position="272"/>
        <end position="394"/>
    </location>
</feature>
<dbReference type="RefSeq" id="WP_130599346.1">
    <property type="nucleotide sequence ID" value="NZ_CP034759.1"/>
</dbReference>
<keyword evidence="5" id="KW-0378">Hydrolase</keyword>
<protein>
    <submittedName>
        <fullName evidence="5">Restriction endonuclease subunit S</fullName>
    </submittedName>
</protein>
<keyword evidence="5" id="KW-0540">Nuclease</keyword>
<dbReference type="AlphaFoldDB" id="A0A4P6P0V5"/>
<keyword evidence="3" id="KW-0238">DNA-binding</keyword>
<proteinExistence type="inferred from homology"/>
<dbReference type="InterPro" id="IPR052021">
    <property type="entry name" value="Type-I_RS_S_subunit"/>
</dbReference>
<dbReference type="InterPro" id="IPR000055">
    <property type="entry name" value="Restrct_endonuc_typeI_TRD"/>
</dbReference>
<keyword evidence="5" id="KW-0255">Endonuclease</keyword>
<comment type="similarity">
    <text evidence="1">Belongs to the type-I restriction system S methylase family.</text>
</comment>
<organism evidence="5 6">
    <name type="scientific">Litorilituus sediminis</name>
    <dbReference type="NCBI Taxonomy" id="718192"/>
    <lineage>
        <taxon>Bacteria</taxon>
        <taxon>Pseudomonadati</taxon>
        <taxon>Pseudomonadota</taxon>
        <taxon>Gammaproteobacteria</taxon>
        <taxon>Alteromonadales</taxon>
        <taxon>Colwelliaceae</taxon>
        <taxon>Litorilituus</taxon>
    </lineage>
</organism>
<evidence type="ECO:0000259" key="4">
    <source>
        <dbReference type="Pfam" id="PF01420"/>
    </source>
</evidence>